<organism evidence="2 3">
    <name type="scientific">Fusarium piperis</name>
    <dbReference type="NCBI Taxonomy" id="1435070"/>
    <lineage>
        <taxon>Eukaryota</taxon>
        <taxon>Fungi</taxon>
        <taxon>Dikarya</taxon>
        <taxon>Ascomycota</taxon>
        <taxon>Pezizomycotina</taxon>
        <taxon>Sordariomycetes</taxon>
        <taxon>Hypocreomycetidae</taxon>
        <taxon>Hypocreales</taxon>
        <taxon>Nectriaceae</taxon>
        <taxon>Fusarium</taxon>
        <taxon>Fusarium solani species complex</taxon>
    </lineage>
</organism>
<feature type="chain" id="PRO_5040752260" evidence="1">
    <location>
        <begin position="21"/>
        <end position="126"/>
    </location>
</feature>
<evidence type="ECO:0000313" key="2">
    <source>
        <dbReference type="EMBL" id="KAJ4329128.1"/>
    </source>
</evidence>
<protein>
    <submittedName>
        <fullName evidence="2">Uncharacterized protein</fullName>
    </submittedName>
</protein>
<dbReference type="EMBL" id="JAPEUR010000004">
    <property type="protein sequence ID" value="KAJ4329128.1"/>
    <property type="molecule type" value="Genomic_DNA"/>
</dbReference>
<dbReference type="Proteomes" id="UP001140502">
    <property type="component" value="Unassembled WGS sequence"/>
</dbReference>
<keyword evidence="3" id="KW-1185">Reference proteome</keyword>
<dbReference type="AlphaFoldDB" id="A0A9W8WNI5"/>
<comment type="caution">
    <text evidence="2">The sequence shown here is derived from an EMBL/GenBank/DDBJ whole genome shotgun (WGS) entry which is preliminary data.</text>
</comment>
<name>A0A9W8WNI5_9HYPO</name>
<evidence type="ECO:0000313" key="3">
    <source>
        <dbReference type="Proteomes" id="UP001140502"/>
    </source>
</evidence>
<gene>
    <name evidence="2" type="ORF">N0V84_000488</name>
</gene>
<reference evidence="2" key="1">
    <citation type="submission" date="2022-10" db="EMBL/GenBank/DDBJ databases">
        <title>Tapping the CABI collections for fungal endophytes: first genome assemblies for Collariella, Neodidymelliopsis, Ascochyta clinopodiicola, Didymella pomorum, Didymosphaeria variabile, Neocosmospora piperis and Neocucurbitaria cava.</title>
        <authorList>
            <person name="Hill R."/>
        </authorList>
    </citation>
    <scope>NUCLEOTIDE SEQUENCE</scope>
    <source>
        <strain evidence="2">IMI 366586</strain>
    </source>
</reference>
<feature type="signal peptide" evidence="1">
    <location>
        <begin position="1"/>
        <end position="20"/>
    </location>
</feature>
<proteinExistence type="predicted"/>
<sequence>MKFSLPVAVFALSLFSAGDAAKIEIRTTTGPAILPFTDTTYVGDDGKDYDLGDFQDGCRKTKYNWIKQICLDSNKKRGHIVYSGGTKNCFRLTHEWSKLCGGSEGCYAGVCNRCWEWDYTKAKCTW</sequence>
<evidence type="ECO:0000256" key="1">
    <source>
        <dbReference type="SAM" id="SignalP"/>
    </source>
</evidence>
<keyword evidence="1" id="KW-0732">Signal</keyword>
<accession>A0A9W8WNI5</accession>
<dbReference type="OrthoDB" id="5003643at2759"/>